<evidence type="ECO:0000313" key="3">
    <source>
        <dbReference type="Proteomes" id="UP000266841"/>
    </source>
</evidence>
<dbReference type="AlphaFoldDB" id="K0SHV5"/>
<dbReference type="EMBL" id="AGNL01015559">
    <property type="protein sequence ID" value="EJK65698.1"/>
    <property type="molecule type" value="Genomic_DNA"/>
</dbReference>
<proteinExistence type="predicted"/>
<comment type="caution">
    <text evidence="2">The sequence shown here is derived from an EMBL/GenBank/DDBJ whole genome shotgun (WGS) entry which is preliminary data.</text>
</comment>
<evidence type="ECO:0000256" key="1">
    <source>
        <dbReference type="SAM" id="MobiDB-lite"/>
    </source>
</evidence>
<feature type="region of interest" description="Disordered" evidence="1">
    <location>
        <begin position="462"/>
        <end position="490"/>
    </location>
</feature>
<sequence length="591" mass="65494">GYIADRPERSHQLGLQFTPPRTSNAAFEVRGRQRRRRERRLTPLQRTTDRGWTEPPGTPAGNSREFSAVPKLWPKPGARFIERVGHSTLDDWVCPYELYTPHPNYDQCPPVRAVRVEPLLEDTDPSWHDGLPPPQLTILRCHREATASSSVSPTNPRGVQPPGQDHNPACLGTRPSLSVSSGTQRLPAEVSSGPLEAFFPPKLGTDGHVVVDLNKASLLDYDTKPKHESKAREIGRAEETEMMGVGVEDRRTIELDVNRPADHDGATPDARNRTATKFWTISSSTNYVTVSSISAVAMKLATLHPAVRKIGKIVDESVKGFPMSSSYCMNDGASQIARLKEEIEGLTCALNFAVLGGEGEASQLQYARRLNSKLEIARDELECAIEDQRIFLSSARNKRDTTDDCEASVNSFSHTIPTPPLSAPPRLKQDVVALVPELPNIAPLPSTNASSSSTADVKRLVPTASNRAERQRRSSFDDAPKPAPSHKYSLEWFKQRMVEEELEKEKTRKAKSRKRGGHHKLYSRKDSTTSITSASSDNDSDAIEGLRLRLNCCPKFSLEWFTLKKELDRIDKAKAKRSEGGSKVDKAKTGE</sequence>
<evidence type="ECO:0000313" key="2">
    <source>
        <dbReference type="EMBL" id="EJK65698.1"/>
    </source>
</evidence>
<feature type="region of interest" description="Disordered" evidence="1">
    <location>
        <begin position="1"/>
        <end position="69"/>
    </location>
</feature>
<accession>K0SHV5</accession>
<reference evidence="2 3" key="1">
    <citation type="journal article" date="2012" name="Genome Biol.">
        <title>Genome and low-iron response of an oceanic diatom adapted to chronic iron limitation.</title>
        <authorList>
            <person name="Lommer M."/>
            <person name="Specht M."/>
            <person name="Roy A.S."/>
            <person name="Kraemer L."/>
            <person name="Andreson R."/>
            <person name="Gutowska M.A."/>
            <person name="Wolf J."/>
            <person name="Bergner S.V."/>
            <person name="Schilhabel M.B."/>
            <person name="Klostermeier U.C."/>
            <person name="Beiko R.G."/>
            <person name="Rosenstiel P."/>
            <person name="Hippler M."/>
            <person name="Laroche J."/>
        </authorList>
    </citation>
    <scope>NUCLEOTIDE SEQUENCE [LARGE SCALE GENOMIC DNA]</scope>
    <source>
        <strain evidence="2 3">CCMP1005</strain>
    </source>
</reference>
<feature type="compositionally biased region" description="Basic residues" evidence="1">
    <location>
        <begin position="507"/>
        <end position="522"/>
    </location>
</feature>
<name>K0SHV5_THAOC</name>
<keyword evidence="3" id="KW-1185">Reference proteome</keyword>
<feature type="compositionally biased region" description="Basic and acidic residues" evidence="1">
    <location>
        <begin position="1"/>
        <end position="11"/>
    </location>
</feature>
<feature type="region of interest" description="Disordered" evidence="1">
    <location>
        <begin position="503"/>
        <end position="540"/>
    </location>
</feature>
<gene>
    <name evidence="2" type="ORF">THAOC_13417</name>
</gene>
<dbReference type="eggNOG" id="ENOG502S7MZ">
    <property type="taxonomic scope" value="Eukaryota"/>
</dbReference>
<feature type="compositionally biased region" description="Basic and acidic residues" evidence="1">
    <location>
        <begin position="467"/>
        <end position="480"/>
    </location>
</feature>
<feature type="compositionally biased region" description="Low complexity" evidence="1">
    <location>
        <begin position="528"/>
        <end position="537"/>
    </location>
</feature>
<feature type="non-terminal residue" evidence="2">
    <location>
        <position position="1"/>
    </location>
</feature>
<dbReference type="Proteomes" id="UP000266841">
    <property type="component" value="Unassembled WGS sequence"/>
</dbReference>
<feature type="compositionally biased region" description="Polar residues" evidence="1">
    <location>
        <begin position="13"/>
        <end position="25"/>
    </location>
</feature>
<organism evidence="2 3">
    <name type="scientific">Thalassiosira oceanica</name>
    <name type="common">Marine diatom</name>
    <dbReference type="NCBI Taxonomy" id="159749"/>
    <lineage>
        <taxon>Eukaryota</taxon>
        <taxon>Sar</taxon>
        <taxon>Stramenopiles</taxon>
        <taxon>Ochrophyta</taxon>
        <taxon>Bacillariophyta</taxon>
        <taxon>Coscinodiscophyceae</taxon>
        <taxon>Thalassiosirophycidae</taxon>
        <taxon>Thalassiosirales</taxon>
        <taxon>Thalassiosiraceae</taxon>
        <taxon>Thalassiosira</taxon>
    </lineage>
</organism>
<protein>
    <submittedName>
        <fullName evidence="2">Uncharacterized protein</fullName>
    </submittedName>
</protein>